<dbReference type="EMBL" id="VSSQ01058098">
    <property type="protein sequence ID" value="MPN11832.1"/>
    <property type="molecule type" value="Genomic_DNA"/>
</dbReference>
<dbReference type="Pfam" id="PF10083">
    <property type="entry name" value="DUF2321"/>
    <property type="match status" value="1"/>
</dbReference>
<evidence type="ECO:0000313" key="1">
    <source>
        <dbReference type="EMBL" id="MPN11832.1"/>
    </source>
</evidence>
<reference evidence="1" key="1">
    <citation type="submission" date="2019-08" db="EMBL/GenBank/DDBJ databases">
        <authorList>
            <person name="Kucharzyk K."/>
            <person name="Murdoch R.W."/>
            <person name="Higgins S."/>
            <person name="Loffler F."/>
        </authorList>
    </citation>
    <scope>NUCLEOTIDE SEQUENCE</scope>
</reference>
<comment type="caution">
    <text evidence="1">The sequence shown here is derived from an EMBL/GenBank/DDBJ whole genome shotgun (WGS) entry which is preliminary data.</text>
</comment>
<gene>
    <name evidence="1" type="ORF">SDC9_159140</name>
</gene>
<evidence type="ECO:0008006" key="2">
    <source>
        <dbReference type="Google" id="ProtNLM"/>
    </source>
</evidence>
<organism evidence="1">
    <name type="scientific">bioreactor metagenome</name>
    <dbReference type="NCBI Taxonomy" id="1076179"/>
    <lineage>
        <taxon>unclassified sequences</taxon>
        <taxon>metagenomes</taxon>
        <taxon>ecological metagenomes</taxon>
    </lineage>
</organism>
<dbReference type="AlphaFoldDB" id="A0A645FED3"/>
<accession>A0A645FED3</accession>
<sequence length="158" mass="17731">MPNYDVAQICKNGHLITSYASESVRLEPFCSKCGSETITNCQKCAKPIKGSESEYGYLFDYTIPFYCIHCGHPYPWTELALESAKALIDEDENLNEDEKQLFSETLPDLVVDSPTPKTQLSVSRFRKFLSKVTTYTADGLKSILVDVTSEVVKKSLNL</sequence>
<name>A0A645FED3_9ZZZZ</name>
<proteinExistence type="predicted"/>
<dbReference type="InterPro" id="IPR016891">
    <property type="entry name" value="DUF2321"/>
</dbReference>
<protein>
    <recommendedName>
        <fullName evidence="2">DUF2321 domain-containing protein</fullName>
    </recommendedName>
</protein>